<dbReference type="EMBL" id="CP002299">
    <property type="protein sequence ID" value="ADP80841.1"/>
    <property type="molecule type" value="Genomic_DNA"/>
</dbReference>
<evidence type="ECO:0000259" key="1">
    <source>
        <dbReference type="Pfam" id="PF01636"/>
    </source>
</evidence>
<accession>E3J7T7</accession>
<reference evidence="2 3" key="1">
    <citation type="submission" date="2010-10" db="EMBL/GenBank/DDBJ databases">
        <title>Complete sequence of Frankia sp. EuI1c.</title>
        <authorList>
            <consortium name="US DOE Joint Genome Institute"/>
            <person name="Lucas S."/>
            <person name="Copeland A."/>
            <person name="Lapidus A."/>
            <person name="Cheng J.-F."/>
            <person name="Bruce D."/>
            <person name="Goodwin L."/>
            <person name="Pitluck S."/>
            <person name="Chertkov O."/>
            <person name="Detter J.C."/>
            <person name="Han C."/>
            <person name="Tapia R."/>
            <person name="Land M."/>
            <person name="Hauser L."/>
            <person name="Jeffries C."/>
            <person name="Kyrpides N."/>
            <person name="Ivanova N."/>
            <person name="Mikhailova N."/>
            <person name="Beauchemin N."/>
            <person name="Sen A."/>
            <person name="Sur S.A."/>
            <person name="Gtari M."/>
            <person name="Wall L."/>
            <person name="Tisa L."/>
            <person name="Woyke T."/>
        </authorList>
    </citation>
    <scope>NUCLEOTIDE SEQUENCE [LARGE SCALE GENOMIC DNA]</scope>
    <source>
        <strain evidence="3">DSM 45817 / CECT 9037 / EuI1c</strain>
    </source>
</reference>
<dbReference type="InterPro" id="IPR011009">
    <property type="entry name" value="Kinase-like_dom_sf"/>
</dbReference>
<evidence type="ECO:0000313" key="3">
    <source>
        <dbReference type="Proteomes" id="UP000002484"/>
    </source>
</evidence>
<protein>
    <submittedName>
        <fullName evidence="2">Aminoglycoside phosphotransferase</fullName>
    </submittedName>
</protein>
<dbReference type="KEGG" id="fri:FraEuI1c_2814"/>
<evidence type="ECO:0000313" key="2">
    <source>
        <dbReference type="EMBL" id="ADP80841.1"/>
    </source>
</evidence>
<dbReference type="Gene3D" id="3.90.1200.10">
    <property type="match status" value="1"/>
</dbReference>
<dbReference type="AlphaFoldDB" id="E3J7T7"/>
<dbReference type="InterPro" id="IPR041726">
    <property type="entry name" value="ACAD10_11_N"/>
</dbReference>
<dbReference type="InParanoid" id="E3J7T7"/>
<dbReference type="CDD" id="cd05154">
    <property type="entry name" value="ACAD10_11_N-like"/>
    <property type="match status" value="1"/>
</dbReference>
<proteinExistence type="predicted"/>
<gene>
    <name evidence="2" type="ordered locus">FraEuI1c_2814</name>
</gene>
<dbReference type="SUPFAM" id="SSF56112">
    <property type="entry name" value="Protein kinase-like (PK-like)"/>
    <property type="match status" value="1"/>
</dbReference>
<keyword evidence="2" id="KW-0808">Transferase</keyword>
<dbReference type="STRING" id="298654.FraEuI1c_2814"/>
<dbReference type="InterPro" id="IPR051678">
    <property type="entry name" value="AGP_Transferase"/>
</dbReference>
<dbReference type="InterPro" id="IPR002575">
    <property type="entry name" value="Aminoglycoside_PTrfase"/>
</dbReference>
<keyword evidence="3" id="KW-1185">Reference proteome</keyword>
<dbReference type="OrthoDB" id="4524027at2"/>
<dbReference type="Proteomes" id="UP000002484">
    <property type="component" value="Chromosome"/>
</dbReference>
<dbReference type="eggNOG" id="COG3173">
    <property type="taxonomic scope" value="Bacteria"/>
</dbReference>
<dbReference type="GO" id="GO:0016740">
    <property type="term" value="F:transferase activity"/>
    <property type="evidence" value="ECO:0007669"/>
    <property type="project" value="UniProtKB-KW"/>
</dbReference>
<dbReference type="PANTHER" id="PTHR21310:SF40">
    <property type="entry name" value="AMINOGLYCOSIDE PHOSPHOTRANSFERASE DOMAIN-CONTAINING PROTEIN-RELATED"/>
    <property type="match status" value="1"/>
</dbReference>
<sequence>MPVVPIDEQDLQRRASAAVAAAVPGGVLGPLTRLQGGTSSITYWAELSVGSAPASKVVAKVAPAGLAPTKNRDVLRQARLQQALRDTGVPCPAVVAEHEGTPPEIPPFYVMSFEDGDCVEPNSLPEDESLPPGEVRARELDAARVLGLLHALDPVAVGLGDEPTVTPEQELTRWTSSLAACDEDFRPGYEEVRDRLEAAIPARSESSLIHGDFRLGNTLSKGTGVVSVIDWEIWARSDPRVDLAWFLMMCNPDPELGRRTSAGMPSDKELLDVYQESRGATVEHMHWFDALVRYKQAAISALINRNARRRGAPPPFTGTPALLRSASKLLSG</sequence>
<dbReference type="HOGENOM" id="CLU_007526_0_0_11"/>
<dbReference type="Gene3D" id="3.30.200.20">
    <property type="entry name" value="Phosphorylase Kinase, domain 1"/>
    <property type="match status" value="1"/>
</dbReference>
<dbReference type="Pfam" id="PF01636">
    <property type="entry name" value="APH"/>
    <property type="match status" value="1"/>
</dbReference>
<feature type="domain" description="Aminoglycoside phosphotransferase" evidence="1">
    <location>
        <begin position="31"/>
        <end position="255"/>
    </location>
</feature>
<name>E3J7T7_PSEI1</name>
<dbReference type="RefSeq" id="WP_013423959.1">
    <property type="nucleotide sequence ID" value="NC_014666.1"/>
</dbReference>
<organism evidence="2 3">
    <name type="scientific">Pseudofrankia inefficax (strain DSM 45817 / CECT 9037 / DDB 130130 / EuI1c)</name>
    <name type="common">Frankia inefficax</name>
    <dbReference type="NCBI Taxonomy" id="298654"/>
    <lineage>
        <taxon>Bacteria</taxon>
        <taxon>Bacillati</taxon>
        <taxon>Actinomycetota</taxon>
        <taxon>Actinomycetes</taxon>
        <taxon>Frankiales</taxon>
        <taxon>Frankiaceae</taxon>
        <taxon>Pseudofrankia</taxon>
    </lineage>
</organism>
<dbReference type="PANTHER" id="PTHR21310">
    <property type="entry name" value="AMINOGLYCOSIDE PHOSPHOTRANSFERASE-RELATED-RELATED"/>
    <property type="match status" value="1"/>
</dbReference>